<protein>
    <recommendedName>
        <fullName evidence="2">AP2/ERF domain-containing protein</fullName>
    </recommendedName>
</protein>
<organism evidence="1">
    <name type="scientific">Florenciella sp. virus SA2</name>
    <dbReference type="NCBI Taxonomy" id="3240092"/>
    <lineage>
        <taxon>Viruses</taxon>
    </lineage>
</organism>
<evidence type="ECO:0008006" key="2">
    <source>
        <dbReference type="Google" id="ProtNLM"/>
    </source>
</evidence>
<reference evidence="1" key="1">
    <citation type="submission" date="2024-03" db="EMBL/GenBank/DDBJ databases">
        <title>Eukaryotic viruses encode the ribosomal protein eL40.</title>
        <authorList>
            <person name="Thomy J."/>
            <person name="Schvarcz C.R."/>
            <person name="McBeain K.A."/>
            <person name="Edwards K.F."/>
            <person name="Steward G.F."/>
        </authorList>
    </citation>
    <scope>NUCLEOTIDE SEQUENCE</scope>
    <source>
        <strain evidence="1">FloV-SA2</strain>
    </source>
</reference>
<gene>
    <name evidence="1" type="ORF">FloV-SA2_00572</name>
</gene>
<evidence type="ECO:0000313" key="1">
    <source>
        <dbReference type="EMBL" id="XDO02383.1"/>
    </source>
</evidence>
<dbReference type="SUPFAM" id="SSF54171">
    <property type="entry name" value="DNA-binding domain"/>
    <property type="match status" value="1"/>
</dbReference>
<dbReference type="InterPro" id="IPR016177">
    <property type="entry name" value="DNA-bd_dom_sf"/>
</dbReference>
<proteinExistence type="predicted"/>
<dbReference type="GO" id="GO:0003677">
    <property type="term" value="F:DNA binding"/>
    <property type="evidence" value="ECO:0007669"/>
    <property type="project" value="InterPro"/>
</dbReference>
<name>A0AB39JE76_9VIRU</name>
<dbReference type="EMBL" id="PP542043">
    <property type="protein sequence ID" value="XDO02383.1"/>
    <property type="molecule type" value="Genomic_DNA"/>
</dbReference>
<accession>A0AB39JE76</accession>
<sequence length="299" mass="34398">MATLFRHTSLTKGVSFDKASKRWVGRFTLNGEQHYIGSFKEEAHAAEAVNRARINIMNSYSLRNEVKDVLEWEKSQINTNAPNMSGIQAWDTLPLRQIKEIATKHGITRSDLIADARTKQAWIDVLNSREIRPMTTKEPEIAAAVDEIDGLIAYLDQDEKEDREYSDQAVLDLPEEEWAPCVVINPDEPSYYWCHNGFLYTLYPTEDYTVWRFDKTVAGNYKPIGVWNGPEMKEDEGHLEPRWEVAIDKDAGTYCKIDKPEQPEEGEILENWVEGRSCRAHFRTTEICLSLLANRQNGK</sequence>